<proteinExistence type="predicted"/>
<protein>
    <submittedName>
        <fullName evidence="1">DNA metabolism protein</fullName>
    </submittedName>
</protein>
<name>A0A2H9U2J7_9GAMM</name>
<keyword evidence="2" id="KW-1185">Reference proteome</keyword>
<sequence length="37" mass="4048">MGLLWARKPHVLRRRCGFSARCQLTLAVPITPTGIGA</sequence>
<accession>A0A2H9U2J7</accession>
<evidence type="ECO:0000313" key="2">
    <source>
        <dbReference type="Proteomes" id="UP000235861"/>
    </source>
</evidence>
<evidence type="ECO:0000313" key="1">
    <source>
        <dbReference type="EMBL" id="PJG58296.1"/>
    </source>
</evidence>
<reference evidence="1 2" key="1">
    <citation type="submission" date="2017-11" db="EMBL/GenBank/DDBJ databases">
        <title>Draft genome sequence of environmental isolate Aeromonas cavernicola sp. nov. MDC 2508.</title>
        <authorList>
            <person name="Colston S.M."/>
            <person name="Navarro A."/>
            <person name="Martinez-Murcia A.J."/>
            <person name="Graf J."/>
        </authorList>
    </citation>
    <scope>NUCLEOTIDE SEQUENCE [LARGE SCALE GENOMIC DNA]</scope>
    <source>
        <strain evidence="1 2">MDC 2508</strain>
    </source>
</reference>
<gene>
    <name evidence="1" type="ORF">CUC53_13525</name>
</gene>
<dbReference type="AlphaFoldDB" id="A0A2H9U2J7"/>
<dbReference type="EMBL" id="PGGC01000123">
    <property type="protein sequence ID" value="PJG58296.1"/>
    <property type="molecule type" value="Genomic_DNA"/>
</dbReference>
<organism evidence="1 2">
    <name type="scientific">Aeromonas cavernicola</name>
    <dbReference type="NCBI Taxonomy" id="1006623"/>
    <lineage>
        <taxon>Bacteria</taxon>
        <taxon>Pseudomonadati</taxon>
        <taxon>Pseudomonadota</taxon>
        <taxon>Gammaproteobacteria</taxon>
        <taxon>Aeromonadales</taxon>
        <taxon>Aeromonadaceae</taxon>
        <taxon>Aeromonas</taxon>
    </lineage>
</organism>
<comment type="caution">
    <text evidence="1">The sequence shown here is derived from an EMBL/GenBank/DDBJ whole genome shotgun (WGS) entry which is preliminary data.</text>
</comment>
<dbReference type="Proteomes" id="UP000235861">
    <property type="component" value="Unassembled WGS sequence"/>
</dbReference>